<dbReference type="GO" id="GO:0022625">
    <property type="term" value="C:cytosolic large ribosomal subunit"/>
    <property type="evidence" value="ECO:0007669"/>
    <property type="project" value="InterPro"/>
</dbReference>
<dbReference type="GO" id="GO:0003735">
    <property type="term" value="F:structural constituent of ribosome"/>
    <property type="evidence" value="ECO:0007669"/>
    <property type="project" value="InterPro"/>
</dbReference>
<dbReference type="AlphaFoldDB" id="A0A0F8XBN8"/>
<dbReference type="GO" id="GO:0030684">
    <property type="term" value="C:preribosome"/>
    <property type="evidence" value="ECO:0007669"/>
    <property type="project" value="UniProtKB-ARBA"/>
</dbReference>
<evidence type="ECO:0000256" key="4">
    <source>
        <dbReference type="SAM" id="MobiDB-lite"/>
    </source>
</evidence>
<dbReference type="FunFam" id="6.10.250.3450:FF:000001">
    <property type="entry name" value="60S ribosomal protein L35"/>
    <property type="match status" value="1"/>
</dbReference>
<dbReference type="HAMAP" id="MF_00374">
    <property type="entry name" value="Ribosomal_uL29"/>
    <property type="match status" value="1"/>
</dbReference>
<reference evidence="5 6" key="1">
    <citation type="submission" date="2015-02" db="EMBL/GenBank/DDBJ databases">
        <title>Draft Genome Sequences of Two Closely-Related Aflatoxigenic Aspergillus Species Obtained from the Cote d'Ivoire.</title>
        <authorList>
            <person name="Moore G.G."/>
            <person name="Beltz S.B."/>
            <person name="Mack B.M."/>
        </authorList>
    </citation>
    <scope>NUCLEOTIDE SEQUENCE [LARGE SCALE GENOMIC DNA]</scope>
    <source>
        <strain evidence="5 6">SRRC1468</strain>
    </source>
</reference>
<keyword evidence="3" id="KW-0687">Ribonucleoprotein</keyword>
<evidence type="ECO:0000256" key="2">
    <source>
        <dbReference type="ARBA" id="ARBA00022980"/>
    </source>
</evidence>
<feature type="region of interest" description="Disordered" evidence="4">
    <location>
        <begin position="26"/>
        <end position="66"/>
    </location>
</feature>
<evidence type="ECO:0000256" key="1">
    <source>
        <dbReference type="ARBA" id="ARBA00009254"/>
    </source>
</evidence>
<keyword evidence="6" id="KW-1185">Reference proteome</keyword>
<comment type="similarity">
    <text evidence="1">Belongs to the universal ribosomal protein uL29 family.</text>
</comment>
<dbReference type="PANTHER" id="PTHR45722">
    <property type="entry name" value="60S RIBOSOMAL PROTEIN L35"/>
    <property type="match status" value="1"/>
</dbReference>
<dbReference type="NCBIfam" id="TIGR00012">
    <property type="entry name" value="L29"/>
    <property type="match status" value="1"/>
</dbReference>
<evidence type="ECO:0000256" key="3">
    <source>
        <dbReference type="ARBA" id="ARBA00023274"/>
    </source>
</evidence>
<dbReference type="Pfam" id="PF00831">
    <property type="entry name" value="Ribosomal_L29"/>
    <property type="match status" value="1"/>
</dbReference>
<dbReference type="PANTHER" id="PTHR45722:SF2">
    <property type="entry name" value="LARGE RIBOSOMAL SUBUNIT PROTEIN UL29-RELATED"/>
    <property type="match status" value="1"/>
</dbReference>
<evidence type="ECO:0000313" key="5">
    <source>
        <dbReference type="EMBL" id="KKK26960.1"/>
    </source>
</evidence>
<dbReference type="GO" id="GO:0000463">
    <property type="term" value="P:maturation of LSU-rRNA from tricistronic rRNA transcript (SSU-rRNA, 5.8S rRNA, LSU-rRNA)"/>
    <property type="evidence" value="ECO:0007669"/>
    <property type="project" value="InterPro"/>
</dbReference>
<dbReference type="Gene3D" id="1.10.287.310">
    <property type="match status" value="1"/>
</dbReference>
<keyword evidence="2 5" id="KW-0689">Ribosomal protein</keyword>
<dbReference type="InterPro" id="IPR001854">
    <property type="entry name" value="Ribosomal_uL29"/>
</dbReference>
<dbReference type="SUPFAM" id="SSF46561">
    <property type="entry name" value="Ribosomal protein L29 (L29p)"/>
    <property type="match status" value="1"/>
</dbReference>
<proteinExistence type="inferred from homology"/>
<comment type="caution">
    <text evidence="5">The sequence shown here is derived from an EMBL/GenBank/DDBJ whole genome shotgun (WGS) entry which is preliminary data.</text>
</comment>
<name>A0A0F8XBN8_9EURO</name>
<dbReference type="InterPro" id="IPR036049">
    <property type="entry name" value="Ribosomal_uL29_sf"/>
</dbReference>
<dbReference type="GO" id="GO:0006412">
    <property type="term" value="P:translation"/>
    <property type="evidence" value="ECO:0007669"/>
    <property type="project" value="InterPro"/>
</dbReference>
<dbReference type="OrthoDB" id="528635at2759"/>
<dbReference type="Proteomes" id="UP000034291">
    <property type="component" value="Unassembled WGS sequence"/>
</dbReference>
<organism evidence="5 6">
    <name type="scientific">Aspergillus rambellii</name>
    <dbReference type="NCBI Taxonomy" id="308745"/>
    <lineage>
        <taxon>Eukaryota</taxon>
        <taxon>Fungi</taxon>
        <taxon>Dikarya</taxon>
        <taxon>Ascomycota</taxon>
        <taxon>Pezizomycotina</taxon>
        <taxon>Eurotiomycetes</taxon>
        <taxon>Eurotiomycetidae</taxon>
        <taxon>Eurotiales</taxon>
        <taxon>Aspergillaceae</taxon>
        <taxon>Aspergillus</taxon>
        <taxon>Aspergillus subgen. Nidulantes</taxon>
    </lineage>
</organism>
<accession>A0A0F8XBN8</accession>
<evidence type="ECO:0000313" key="6">
    <source>
        <dbReference type="Proteomes" id="UP000034291"/>
    </source>
</evidence>
<dbReference type="EMBL" id="JZBS01000189">
    <property type="protein sequence ID" value="KKK26960.1"/>
    <property type="molecule type" value="Genomic_DNA"/>
</dbReference>
<dbReference type="Gene3D" id="6.10.250.3450">
    <property type="match status" value="1"/>
</dbReference>
<dbReference type="GO" id="GO:0003729">
    <property type="term" value="F:mRNA binding"/>
    <property type="evidence" value="ECO:0007669"/>
    <property type="project" value="TreeGrafter"/>
</dbReference>
<dbReference type="STRING" id="308745.A0A0F8XBN8"/>
<gene>
    <name evidence="5" type="ORF">ARAM_006058</name>
</gene>
<dbReference type="FunFam" id="1.10.287.310:FF:000002">
    <property type="entry name" value="60S ribosomal protein L35"/>
    <property type="match status" value="1"/>
</dbReference>
<dbReference type="InterPro" id="IPR045059">
    <property type="entry name" value="Ribosomal_uL29_euk"/>
</dbReference>
<dbReference type="CDD" id="cd00427">
    <property type="entry name" value="Ribosomal_L29_HIP"/>
    <property type="match status" value="1"/>
</dbReference>
<protein>
    <submittedName>
        <fullName evidence="5">60S ribosomal protein</fullName>
    </submittedName>
</protein>
<sequence>MFPLAGFLFRLMARQRRHPGLEKNEALVPQKHPQFEPVHLQSSRPTTNDSDKKPPTMSSKVKAGQLWGKSKDDLSKQLEELKTELNQLRVQKITGGASSKTQRIHDVRKSIARVLTVINANQRSQLRLFYKNKKYTPLDLRPKLTRALRRRLTKHEATLKTERQRKKEIHFPQRKYAIKATHARNG</sequence>